<keyword evidence="1" id="KW-1133">Transmembrane helix</keyword>
<keyword evidence="3" id="KW-1185">Reference proteome</keyword>
<accession>A0ABY1CAA9</accession>
<name>A0ABY1CAA9_9FIRM</name>
<sequence>MSLDFSIKTLIFTIVIGHLFSGILGIAYMIQHKKDSSLYIFLFARLFDTFAWVLLGLRDVINLCISISFGNSFLIIAQATQIIAFLIIKKRCNRSIKRVYVMR</sequence>
<gene>
    <name evidence="2" type="ORF">SAMN02745906_2385</name>
</gene>
<evidence type="ECO:0000256" key="1">
    <source>
        <dbReference type="SAM" id="Phobius"/>
    </source>
</evidence>
<dbReference type="Proteomes" id="UP000198970">
    <property type="component" value="Chromosome I"/>
</dbReference>
<keyword evidence="1" id="KW-0472">Membrane</keyword>
<protein>
    <recommendedName>
        <fullName evidence="4">Spore cortex biosynthesis protein YabQ</fullName>
    </recommendedName>
</protein>
<proteinExistence type="predicted"/>
<feature type="transmembrane region" description="Helical" evidence="1">
    <location>
        <begin position="6"/>
        <end position="30"/>
    </location>
</feature>
<reference evidence="2 3" key="1">
    <citation type="submission" date="2016-10" db="EMBL/GenBank/DDBJ databases">
        <authorList>
            <person name="Varghese N."/>
            <person name="Submissions S."/>
        </authorList>
    </citation>
    <scope>NUCLEOTIDE SEQUENCE [LARGE SCALE GENOMIC DNA]</scope>
    <source>
        <strain evidence="2 3">ATCC 19403</strain>
    </source>
</reference>
<feature type="transmembrane region" description="Helical" evidence="1">
    <location>
        <begin position="60"/>
        <end position="88"/>
    </location>
</feature>
<feature type="transmembrane region" description="Helical" evidence="1">
    <location>
        <begin position="37"/>
        <end position="54"/>
    </location>
</feature>
<evidence type="ECO:0000313" key="2">
    <source>
        <dbReference type="EMBL" id="SET84743.1"/>
    </source>
</evidence>
<evidence type="ECO:0000313" key="3">
    <source>
        <dbReference type="Proteomes" id="UP000198970"/>
    </source>
</evidence>
<keyword evidence="1" id="KW-0812">Transmembrane</keyword>
<dbReference type="EMBL" id="LT630003">
    <property type="protein sequence ID" value="SET84743.1"/>
    <property type="molecule type" value="Genomic_DNA"/>
</dbReference>
<organism evidence="2 3">
    <name type="scientific">Lacrimispora sphenoides JCM 1415</name>
    <dbReference type="NCBI Taxonomy" id="1297793"/>
    <lineage>
        <taxon>Bacteria</taxon>
        <taxon>Bacillati</taxon>
        <taxon>Bacillota</taxon>
        <taxon>Clostridia</taxon>
        <taxon>Lachnospirales</taxon>
        <taxon>Lachnospiraceae</taxon>
        <taxon>Lacrimispora</taxon>
    </lineage>
</organism>
<evidence type="ECO:0008006" key="4">
    <source>
        <dbReference type="Google" id="ProtNLM"/>
    </source>
</evidence>